<feature type="non-terminal residue" evidence="1">
    <location>
        <position position="1"/>
    </location>
</feature>
<dbReference type="Proteomes" id="UP000694240">
    <property type="component" value="Chromosome 12"/>
</dbReference>
<proteinExistence type="predicted"/>
<evidence type="ECO:0000313" key="1">
    <source>
        <dbReference type="EMBL" id="KAG7542609.1"/>
    </source>
</evidence>
<gene>
    <name evidence="1" type="ORF">ISN45_Aa07g025720</name>
</gene>
<comment type="caution">
    <text evidence="1">The sequence shown here is derived from an EMBL/GenBank/DDBJ whole genome shotgun (WGS) entry which is preliminary data.</text>
</comment>
<accession>A0A8T1YBE6</accession>
<name>A0A8T1YBE6_9BRAS</name>
<sequence>VLDYLLQGPHINARNILIISGDFRFQHIMKRLRIGTGGYITFSAKRLDSFPLILEHSVYAWDWTNMEDGQRGLLKHDLDC</sequence>
<organism evidence="1 2">
    <name type="scientific">Arabidopsis thaliana x Arabidopsis arenosa</name>
    <dbReference type="NCBI Taxonomy" id="1240361"/>
    <lineage>
        <taxon>Eukaryota</taxon>
        <taxon>Viridiplantae</taxon>
        <taxon>Streptophyta</taxon>
        <taxon>Embryophyta</taxon>
        <taxon>Tracheophyta</taxon>
        <taxon>Spermatophyta</taxon>
        <taxon>Magnoliopsida</taxon>
        <taxon>eudicotyledons</taxon>
        <taxon>Gunneridae</taxon>
        <taxon>Pentapetalae</taxon>
        <taxon>rosids</taxon>
        <taxon>malvids</taxon>
        <taxon>Brassicales</taxon>
        <taxon>Brassicaceae</taxon>
        <taxon>Camelineae</taxon>
        <taxon>Arabidopsis</taxon>
    </lineage>
</organism>
<protein>
    <submittedName>
        <fullName evidence="1">Uncharacterized protein</fullName>
    </submittedName>
</protein>
<reference evidence="1 2" key="1">
    <citation type="submission" date="2020-12" db="EMBL/GenBank/DDBJ databases">
        <title>Concerted genomic and epigenomic changes stabilize Arabidopsis allopolyploids.</title>
        <authorList>
            <person name="Chen Z."/>
        </authorList>
    </citation>
    <scope>NUCLEOTIDE SEQUENCE [LARGE SCALE GENOMIC DNA]</scope>
    <source>
        <strain evidence="1">Allo738</strain>
        <tissue evidence="1">Leaf</tissue>
    </source>
</reference>
<evidence type="ECO:0000313" key="2">
    <source>
        <dbReference type="Proteomes" id="UP000694240"/>
    </source>
</evidence>
<dbReference type="EMBL" id="JAEFBK010000012">
    <property type="protein sequence ID" value="KAG7542609.1"/>
    <property type="molecule type" value="Genomic_DNA"/>
</dbReference>
<dbReference type="AlphaFoldDB" id="A0A8T1YBE6"/>
<keyword evidence="2" id="KW-1185">Reference proteome</keyword>